<protein>
    <submittedName>
        <fullName evidence="1">Uncharacterized protein</fullName>
    </submittedName>
</protein>
<comment type="caution">
    <text evidence="1">The sequence shown here is derived from an EMBL/GenBank/DDBJ whole genome shotgun (WGS) entry which is preliminary data.</text>
</comment>
<dbReference type="EMBL" id="ADZX01000389">
    <property type="protein sequence ID" value="EFK96900.1"/>
    <property type="molecule type" value="Genomic_DNA"/>
</dbReference>
<dbReference type="SUPFAM" id="SSF48695">
    <property type="entry name" value="Multiheme cytochromes"/>
    <property type="match status" value="1"/>
</dbReference>
<name>D9PHR1_9ZZZZ</name>
<sequence>MMLKPLYTCSSCHWSGDESHFVTKILSIMYRPKHENIQAFKQIKCPKCHNLVTIIFETLDGKMVK</sequence>
<dbReference type="AlphaFoldDB" id="D9PHR1"/>
<reference evidence="1" key="1">
    <citation type="submission" date="2010-07" db="EMBL/GenBank/DDBJ databases">
        <authorList>
            <consortium name="CONSOLIDER consortium CSD2007-00005"/>
            <person name="Guazzaroni M.-E."/>
            <person name="Richter M."/>
            <person name="Garcia-Salamanca A."/>
            <person name="Yarza P."/>
            <person name="Ferrer M."/>
        </authorList>
    </citation>
    <scope>NUCLEOTIDE SEQUENCE</scope>
</reference>
<gene>
    <name evidence="1" type="ORF">LDC_1063</name>
</gene>
<reference evidence="1" key="2">
    <citation type="journal article" date="2011" name="Microb. Ecol.">
        <title>Taxonomic and Functional Metagenomic Profiling of the Microbial Community in the Anoxic Sediment of a Sub-saline Shallow Lake (Laguna de Carrizo, Central Spain).</title>
        <authorList>
            <person name="Ferrer M."/>
            <person name="Guazzaroni M.E."/>
            <person name="Richter M."/>
            <person name="Garcia-Salamanca A."/>
            <person name="Yarza P."/>
            <person name="Suarez-Suarez A."/>
            <person name="Solano J."/>
            <person name="Alcaide M."/>
            <person name="van Dillewijn P."/>
            <person name="Molina-Henares M.A."/>
            <person name="Lopez-Cortes N."/>
            <person name="Al-Ramahi Y."/>
            <person name="Guerrero C."/>
            <person name="Acosta A."/>
            <person name="de Eugenio L.I."/>
            <person name="Martinez V."/>
            <person name="Marques S."/>
            <person name="Rojo F."/>
            <person name="Santero E."/>
            <person name="Genilloud O."/>
            <person name="Perez-Perez J."/>
            <person name="Rossello-Mora R."/>
            <person name="Ramos J.L."/>
        </authorList>
    </citation>
    <scope>NUCLEOTIDE SEQUENCE</scope>
</reference>
<proteinExistence type="predicted"/>
<evidence type="ECO:0000313" key="1">
    <source>
        <dbReference type="EMBL" id="EFK96900.1"/>
    </source>
</evidence>
<organism evidence="1">
    <name type="scientific">sediment metagenome</name>
    <dbReference type="NCBI Taxonomy" id="749907"/>
    <lineage>
        <taxon>unclassified sequences</taxon>
        <taxon>metagenomes</taxon>
        <taxon>ecological metagenomes</taxon>
    </lineage>
</organism>
<accession>D9PHR1</accession>
<dbReference type="InterPro" id="IPR036280">
    <property type="entry name" value="Multihaem_cyt_sf"/>
</dbReference>